<dbReference type="AlphaFoldDB" id="A0A843A7Q5"/>
<accession>A0A843A7Q5</accession>
<feature type="transmembrane region" description="Helical" evidence="1">
    <location>
        <begin position="85"/>
        <end position="105"/>
    </location>
</feature>
<evidence type="ECO:0000256" key="1">
    <source>
        <dbReference type="SAM" id="Phobius"/>
    </source>
</evidence>
<gene>
    <name evidence="2" type="ORF">IOK49_01870</name>
</gene>
<sequence length="269" mass="31806">MPSDRERIEALLKRAEEISGESKRTDYKMPIILPFIPAILAVIAMILMLFGFFYYFPRPGHIYYAASIYQDIPPNGVVIYPFREIGYGILLIALLMYFYIVYKWIKRRNDHFARTLSFYENIAEAADILKFKRAYSIKSRFNELKEVNSKTKSAIANAILIIVPFYIYYVFHFLNKDFYKHSEKEKLLLSELFDEIKEKIPSFTRRAEEFAIVPDRSTFLYIILYLISSGLFGIYWVYTLTNDPNKHFESHELIEKELITALREISSKQ</sequence>
<evidence type="ECO:0000313" key="3">
    <source>
        <dbReference type="Proteomes" id="UP000652307"/>
    </source>
</evidence>
<comment type="caution">
    <text evidence="2">The sequence shown here is derived from an EMBL/GenBank/DDBJ whole genome shotgun (WGS) entry which is preliminary data.</text>
</comment>
<reference evidence="2" key="1">
    <citation type="submission" date="2020-10" db="EMBL/GenBank/DDBJ databases">
        <title>Fervidococcus fontis strain 3639Fd - the first crenarchaeon capable of growth on lipids.</title>
        <authorList>
            <person name="Kochetkova T.V."/>
            <person name="Elcheninov A.G."/>
            <person name="Toschakov S.V."/>
            <person name="Kublanov I.V."/>
        </authorList>
    </citation>
    <scope>NUCLEOTIDE SEQUENCE</scope>
    <source>
        <strain evidence="2">3639Fd</strain>
    </source>
</reference>
<keyword evidence="1" id="KW-0812">Transmembrane</keyword>
<feature type="transmembrane region" description="Helical" evidence="1">
    <location>
        <begin position="31"/>
        <end position="56"/>
    </location>
</feature>
<proteinExistence type="predicted"/>
<evidence type="ECO:0000313" key="2">
    <source>
        <dbReference type="EMBL" id="MBE9390833.1"/>
    </source>
</evidence>
<dbReference type="EMBL" id="JADEZV010000001">
    <property type="protein sequence ID" value="MBE9390833.1"/>
    <property type="molecule type" value="Genomic_DNA"/>
</dbReference>
<feature type="transmembrane region" description="Helical" evidence="1">
    <location>
        <begin position="154"/>
        <end position="174"/>
    </location>
</feature>
<dbReference type="Proteomes" id="UP000652307">
    <property type="component" value="Unassembled WGS sequence"/>
</dbReference>
<name>A0A843A7Q5_9CREN</name>
<organism evidence="2 3">
    <name type="scientific">Fervidicoccus fontis</name>
    <dbReference type="NCBI Taxonomy" id="683846"/>
    <lineage>
        <taxon>Archaea</taxon>
        <taxon>Thermoproteota</taxon>
        <taxon>Thermoprotei</taxon>
        <taxon>Fervidicoccales</taxon>
        <taxon>Fervidicoccaceae</taxon>
        <taxon>Fervidicoccus</taxon>
    </lineage>
</organism>
<keyword evidence="1" id="KW-1133">Transmembrane helix</keyword>
<keyword evidence="1" id="KW-0472">Membrane</keyword>
<feature type="transmembrane region" description="Helical" evidence="1">
    <location>
        <begin position="219"/>
        <end position="238"/>
    </location>
</feature>
<protein>
    <submittedName>
        <fullName evidence="2">DUF4234 domain-containing protein</fullName>
    </submittedName>
</protein>
<dbReference type="RefSeq" id="WP_193803407.1">
    <property type="nucleotide sequence ID" value="NZ_JADEZV010000001.1"/>
</dbReference>